<name>A0A3Q9RAJ6_9CAUD</name>
<sequence length="90" mass="10569">MRLIISQQAQRAVKIARRRDAAKNHREHKQWHLAQAAAIREHAKGYREWVDNPETVLSEEDRERADKEIFDLLASAMEHENAKCLDDKSH</sequence>
<dbReference type="EMBL" id="MK308638">
    <property type="protein sequence ID" value="AZV01781.1"/>
    <property type="molecule type" value="Genomic_DNA"/>
</dbReference>
<evidence type="ECO:0000313" key="1">
    <source>
        <dbReference type="EMBL" id="AZV01781.1"/>
    </source>
</evidence>
<gene>
    <name evidence="1" type="primary">18</name>
    <name evidence="1" type="ORF">SEA_ARMAWEN_18</name>
</gene>
<accession>A0A3Q9RAJ6</accession>
<protein>
    <submittedName>
        <fullName evidence="1">Uncharacterized protein</fullName>
    </submittedName>
</protein>
<evidence type="ECO:0000313" key="2">
    <source>
        <dbReference type="Proteomes" id="UP000286843"/>
    </source>
</evidence>
<dbReference type="Proteomes" id="UP000286843">
    <property type="component" value="Segment"/>
</dbReference>
<proteinExistence type="predicted"/>
<reference evidence="1 2" key="1">
    <citation type="submission" date="2018-12" db="EMBL/GenBank/DDBJ databases">
        <authorList>
            <person name="Coleman S.T."/>
            <person name="Adewumi O.M."/>
            <person name="Alachi P."/>
            <person name="Anderson S.J."/>
            <person name="Bakarey A.S."/>
            <person name="Beyer A.R."/>
            <person name="Biederman W.H."/>
            <person name="Bollivar D.W."/>
            <person name="Butela K.A."/>
            <person name="Byrum C.A."/>
            <person name="Collins D.P."/>
            <person name="Cresawn S.G."/>
            <person name="Dougan K.E."/>
            <person name="Duffy I."/>
            <person name="Eivazova E.R."/>
            <person name="Engstrom E.M."/>
            <person name="Fallest-Strobl P.C."/>
            <person name="Godde J.S."/>
            <person name="Lee J.S."/>
            <person name="Long J.A."/>
            <person name="Mastrapaolo M.D."/>
            <person name="Mathur V."/>
            <person name="Mesich B.L."/>
            <person name="Mitchell J.C."/>
            <person name="Moore R."/>
            <person name="Pandey S."/>
            <person name="Pollack M.J."/>
            <person name="Porter M.L."/>
            <person name="Reid N.M."/>
            <person name="Salvitti L.R."/>
            <person name="Sayre B.L."/>
            <person name="Schrock T.A."/>
            <person name="Sconiers W.B."/>
            <person name="Sheehy R."/>
            <person name="Shows K.H."/>
            <person name="Sprenkle A.B."/>
            <person name="Swerdlow S.J."/>
            <person name="Theoret J.R."/>
            <person name="Thompson K.M."/>
            <person name="Tibbetts T.J."/>
            <person name="Tigges M."/>
            <person name="Van A.R."/>
            <person name="Washington J.M."/>
            <person name="Windsor E.J."/>
            <person name="Garlena R.A."/>
            <person name="Russell D.A."/>
            <person name="Pope W.H."/>
            <person name="Jacobs-Sera D."/>
            <person name="Hatfull G.F."/>
        </authorList>
    </citation>
    <scope>NUCLEOTIDE SEQUENCE [LARGE SCALE GENOMIC DNA]</scope>
</reference>
<organism evidence="1 2">
    <name type="scientific">Microbacterium phage ArMaWen</name>
    <dbReference type="NCBI Taxonomy" id="2500786"/>
    <lineage>
        <taxon>Viruses</taxon>
        <taxon>Duplodnaviria</taxon>
        <taxon>Heunggongvirae</taxon>
        <taxon>Uroviricota</taxon>
        <taxon>Caudoviricetes</taxon>
        <taxon>Eekayvirinae</taxon>
        <taxon>Tinytimothyvirus</taxon>
        <taxon>Tinytimothyvirus alex44</taxon>
    </lineage>
</organism>